<dbReference type="SMART" id="SM00355">
    <property type="entry name" value="ZnF_C2H2"/>
    <property type="match status" value="3"/>
</dbReference>
<evidence type="ECO:0000313" key="9">
    <source>
        <dbReference type="Proteomes" id="UP000187455"/>
    </source>
</evidence>
<name>A0A1R0GYM0_9FUNG</name>
<dbReference type="PROSITE" id="PS00028">
    <property type="entry name" value="ZINC_FINGER_C2H2_1"/>
    <property type="match status" value="2"/>
</dbReference>
<evidence type="ECO:0000256" key="5">
    <source>
        <dbReference type="PROSITE-ProRule" id="PRU00042"/>
    </source>
</evidence>
<evidence type="ECO:0000256" key="1">
    <source>
        <dbReference type="ARBA" id="ARBA00022723"/>
    </source>
</evidence>
<feature type="region of interest" description="Disordered" evidence="6">
    <location>
        <begin position="27"/>
        <end position="93"/>
    </location>
</feature>
<dbReference type="PROSITE" id="PS50157">
    <property type="entry name" value="ZINC_FINGER_C2H2_2"/>
    <property type="match status" value="1"/>
</dbReference>
<feature type="compositionally biased region" description="Polar residues" evidence="6">
    <location>
        <begin position="58"/>
        <end position="76"/>
    </location>
</feature>
<gene>
    <name evidence="8" type="ORF">AYI68_g3876</name>
</gene>
<organism evidence="8 9">
    <name type="scientific">Smittium mucronatum</name>
    <dbReference type="NCBI Taxonomy" id="133383"/>
    <lineage>
        <taxon>Eukaryota</taxon>
        <taxon>Fungi</taxon>
        <taxon>Fungi incertae sedis</taxon>
        <taxon>Zoopagomycota</taxon>
        <taxon>Kickxellomycotina</taxon>
        <taxon>Harpellomycetes</taxon>
        <taxon>Harpellales</taxon>
        <taxon>Legeriomycetaceae</taxon>
        <taxon>Smittium</taxon>
    </lineage>
</organism>
<dbReference type="PANTHER" id="PTHR13267:SF3">
    <property type="entry name" value="ZINC FINGER PROTEIN 277"/>
    <property type="match status" value="1"/>
</dbReference>
<keyword evidence="3" id="KW-0862">Zinc</keyword>
<dbReference type="GO" id="GO:0008270">
    <property type="term" value="F:zinc ion binding"/>
    <property type="evidence" value="ECO:0007669"/>
    <property type="project" value="UniProtKB-KW"/>
</dbReference>
<dbReference type="EMBL" id="LSSL01002001">
    <property type="protein sequence ID" value="OLY82012.1"/>
    <property type="molecule type" value="Genomic_DNA"/>
</dbReference>
<evidence type="ECO:0000256" key="4">
    <source>
        <dbReference type="ARBA" id="ARBA00034119"/>
    </source>
</evidence>
<evidence type="ECO:0000313" key="8">
    <source>
        <dbReference type="EMBL" id="OLY82012.1"/>
    </source>
</evidence>
<dbReference type="STRING" id="133383.A0A1R0GYM0"/>
<dbReference type="AlphaFoldDB" id="A0A1R0GYM0"/>
<dbReference type="PANTHER" id="PTHR13267">
    <property type="entry name" value="ZINC FINGER PROTEIN 277"/>
    <property type="match status" value="1"/>
</dbReference>
<evidence type="ECO:0000256" key="2">
    <source>
        <dbReference type="ARBA" id="ARBA00022771"/>
    </source>
</evidence>
<dbReference type="InterPro" id="IPR036236">
    <property type="entry name" value="Znf_C2H2_sf"/>
</dbReference>
<evidence type="ECO:0000256" key="3">
    <source>
        <dbReference type="ARBA" id="ARBA00022833"/>
    </source>
</evidence>
<dbReference type="Gene3D" id="3.30.160.60">
    <property type="entry name" value="Classic Zinc Finger"/>
    <property type="match status" value="1"/>
</dbReference>
<evidence type="ECO:0000256" key="6">
    <source>
        <dbReference type="SAM" id="MobiDB-lite"/>
    </source>
</evidence>
<sequence>MTPSGKTELLARDATALEQDLSELSISHYQPEIHPSQMKISDSTIHPLSEVSADKMPKNNTRRGSASHVNNKNSNISKDVEGEESETESLDEKSSFSSIPISVICPFPHYIRSNNSIDGQDTKAEINKKYLFTSLFELENHLKNEHSVVFGNLRYNTLFMQSYLDGYIETFNSNLLPSRSRNMPLSELPHHLNIISENFVPNSFEEFKDDKEEEMIYFIDPSESEFDKSLRDEIQKRTLSEILDLQLKERNNEAMNPRKCLFCSQTCPNRANLFSHMYKVHGFNIGLPDNLVKTDMFLNILQNKLDNLQCINCEKEFTSAMVLRKHMRKKKHFKINSKNHFYDQFYIVNYSEPGKDWEKLDQEKYESGDEATENLWDDWISDENEHPKFISLFDELPFSSFDSCLNYMKNEYNFDLELLQSNYDLGFYKLVSLINFIRLKTKENMCYQCDLFFGSSLNLREHLKTSKCVNRIPPSYSEIWTNPKYLIPTLEDDQLLSAVGTLIDEDDS</sequence>
<dbReference type="OrthoDB" id="7848332at2759"/>
<dbReference type="SUPFAM" id="SSF57667">
    <property type="entry name" value="beta-beta-alpha zinc fingers"/>
    <property type="match status" value="3"/>
</dbReference>
<dbReference type="InterPro" id="IPR041661">
    <property type="entry name" value="ZN622/Rei1/Reh1_Znf-C2H2"/>
</dbReference>
<feature type="domain" description="C2H2-type" evidence="7">
    <location>
        <begin position="308"/>
        <end position="332"/>
    </location>
</feature>
<keyword evidence="2 5" id="KW-0863">Zinc-finger</keyword>
<protein>
    <submittedName>
        <fullName evidence="8">Zinc finger protein 277</fullName>
    </submittedName>
</protein>
<dbReference type="InterPro" id="IPR013087">
    <property type="entry name" value="Znf_C2H2_type"/>
</dbReference>
<reference evidence="8 9" key="1">
    <citation type="journal article" date="2016" name="Mol. Biol. Evol.">
        <title>Genome-Wide Survey of Gut Fungi (Harpellales) Reveals the First Horizontally Transferred Ubiquitin Gene from a Mosquito Host.</title>
        <authorList>
            <person name="Wang Y."/>
            <person name="White M.M."/>
            <person name="Kvist S."/>
            <person name="Moncalvo J.M."/>
        </authorList>
    </citation>
    <scope>NUCLEOTIDE SEQUENCE [LARGE SCALE GENOMIC DNA]</scope>
    <source>
        <strain evidence="8 9">ALG-7-W6</strain>
    </source>
</reference>
<keyword evidence="1" id="KW-0479">Metal-binding</keyword>
<accession>A0A1R0GYM0</accession>
<dbReference type="InterPro" id="IPR040048">
    <property type="entry name" value="ZNF277"/>
</dbReference>
<dbReference type="Proteomes" id="UP000187455">
    <property type="component" value="Unassembled WGS sequence"/>
</dbReference>
<keyword evidence="9" id="KW-1185">Reference proteome</keyword>
<comment type="caution">
    <text evidence="8">The sequence shown here is derived from an EMBL/GenBank/DDBJ whole genome shotgun (WGS) entry which is preliminary data.</text>
</comment>
<evidence type="ECO:0000259" key="7">
    <source>
        <dbReference type="PROSITE" id="PS50157"/>
    </source>
</evidence>
<comment type="similarity">
    <text evidence="4">Belongs to the ZNF277 family.</text>
</comment>
<proteinExistence type="inferred from homology"/>
<dbReference type="Pfam" id="PF12756">
    <property type="entry name" value="zf-C2H2_2"/>
    <property type="match status" value="2"/>
</dbReference>